<organism evidence="3">
    <name type="scientific">Alloyangia mangrovi</name>
    <dbReference type="NCBI Taxonomy" id="1779329"/>
    <lineage>
        <taxon>Bacteria</taxon>
        <taxon>Pseudomonadati</taxon>
        <taxon>Pseudomonadota</taxon>
        <taxon>Alphaproteobacteria</taxon>
        <taxon>Rhodobacterales</taxon>
        <taxon>Roseobacteraceae</taxon>
        <taxon>Alloyangia</taxon>
    </lineage>
</organism>
<gene>
    <name evidence="2" type="ORF">CLG85_013560</name>
    <name evidence="3" type="ORF">CLG85_07115</name>
</gene>
<dbReference type="Pfam" id="PF02583">
    <property type="entry name" value="Trns_repr_metal"/>
    <property type="match status" value="1"/>
</dbReference>
<dbReference type="GO" id="GO:0003677">
    <property type="term" value="F:DNA binding"/>
    <property type="evidence" value="ECO:0007669"/>
    <property type="project" value="InterPro"/>
</dbReference>
<dbReference type="Proteomes" id="UP000217448">
    <property type="component" value="Unassembled WGS sequence"/>
</dbReference>
<protein>
    <submittedName>
        <fullName evidence="2">Metal-sensing transcriptional repressor</fullName>
    </submittedName>
</protein>
<dbReference type="GO" id="GO:0046872">
    <property type="term" value="F:metal ion binding"/>
    <property type="evidence" value="ECO:0007669"/>
    <property type="project" value="InterPro"/>
</dbReference>
<keyword evidence="4" id="KW-1185">Reference proteome</keyword>
<dbReference type="InterPro" id="IPR038390">
    <property type="entry name" value="Metal_Tscrpt_repr_sf"/>
</dbReference>
<reference evidence="2" key="3">
    <citation type="submission" date="2024-05" db="EMBL/GenBank/DDBJ databases">
        <title>Yangia mangrovi SAOS 153D genome.</title>
        <authorList>
            <person name="Verma A."/>
            <person name="Pal Y."/>
            <person name="Sundharam S."/>
            <person name="Bisht B."/>
            <person name="Srinivasan K."/>
        </authorList>
    </citation>
    <scope>NUCLEOTIDE SEQUENCE</scope>
    <source>
        <strain evidence="2">SAOS 153D</strain>
    </source>
</reference>
<dbReference type="AlphaFoldDB" id="A0A2A3JZG7"/>
<dbReference type="Gene3D" id="1.20.58.1000">
    <property type="entry name" value="Metal-sensitive repressor, helix protomer"/>
    <property type="match status" value="1"/>
</dbReference>
<dbReference type="EMBL" id="NTHN02000023">
    <property type="protein sequence ID" value="MCT4371288.1"/>
    <property type="molecule type" value="Genomic_DNA"/>
</dbReference>
<proteinExistence type="inferred from homology"/>
<accession>A0A2A3JZG7</accession>
<dbReference type="RefSeq" id="WP_095881634.1">
    <property type="nucleotide sequence ID" value="NZ_NTHN02000023.1"/>
</dbReference>
<dbReference type="OrthoDB" id="9811244at2"/>
<evidence type="ECO:0000256" key="1">
    <source>
        <dbReference type="ARBA" id="ARBA00005260"/>
    </source>
</evidence>
<evidence type="ECO:0000313" key="4">
    <source>
        <dbReference type="Proteomes" id="UP000217448"/>
    </source>
</evidence>
<dbReference type="InterPro" id="IPR003735">
    <property type="entry name" value="Metal_Tscrpt_repr"/>
</dbReference>
<dbReference type="EMBL" id="NTHN01000089">
    <property type="protein sequence ID" value="PBD19879.1"/>
    <property type="molecule type" value="Genomic_DNA"/>
</dbReference>
<sequence>MTKPHRHASHPKLVARLKRAEGHLRSVVEMIEAERPCLEVATQLQAVESAIRNAKQALIHDHLDHCLDADSSEHDRAELKAITRFL</sequence>
<evidence type="ECO:0000313" key="3">
    <source>
        <dbReference type="EMBL" id="PBD19879.1"/>
    </source>
</evidence>
<dbReference type="GO" id="GO:0045892">
    <property type="term" value="P:negative regulation of DNA-templated transcription"/>
    <property type="evidence" value="ECO:0007669"/>
    <property type="project" value="UniProtKB-ARBA"/>
</dbReference>
<comment type="similarity">
    <text evidence="1">Belongs to the FrmR/RcnR family.</text>
</comment>
<evidence type="ECO:0000313" key="2">
    <source>
        <dbReference type="EMBL" id="MCT4371288.1"/>
    </source>
</evidence>
<dbReference type="PANTHER" id="PTHR33677">
    <property type="entry name" value="TRANSCRIPTIONAL REPRESSOR FRMR-RELATED"/>
    <property type="match status" value="1"/>
</dbReference>
<reference evidence="3" key="1">
    <citation type="submission" date="2017-09" db="EMBL/GenBank/DDBJ databases">
        <title>Yangia sp. SAOS 153D whole genome sequencing.</title>
        <authorList>
            <person name="Verma A."/>
            <person name="Krishnamurthi S."/>
        </authorList>
    </citation>
    <scope>NUCLEOTIDE SEQUENCE [LARGE SCALE GENOMIC DNA]</scope>
    <source>
        <strain evidence="3">SAOS 153D</strain>
    </source>
</reference>
<reference evidence="4" key="2">
    <citation type="submission" date="2023-07" db="EMBL/GenBank/DDBJ databases">
        <title>Yangia mangrovi SAOS 153D genome.</title>
        <authorList>
            <person name="Verma A."/>
            <person name="Pal Y."/>
            <person name="Sundharam S."/>
            <person name="Bisht B."/>
            <person name="Srinivasan K."/>
        </authorList>
    </citation>
    <scope>NUCLEOTIDE SEQUENCE [LARGE SCALE GENOMIC DNA]</scope>
    <source>
        <strain evidence="4">SAOS 153D</strain>
    </source>
</reference>
<comment type="caution">
    <text evidence="3">The sequence shown here is derived from an EMBL/GenBank/DDBJ whole genome shotgun (WGS) entry which is preliminary data.</text>
</comment>
<name>A0A2A3JZG7_9RHOB</name>